<evidence type="ECO:0000313" key="4">
    <source>
        <dbReference type="Proteomes" id="UP000790833"/>
    </source>
</evidence>
<dbReference type="EC" id="3.1.3.16" evidence="1"/>
<dbReference type="InterPro" id="IPR001932">
    <property type="entry name" value="PPM-type_phosphatase-like_dom"/>
</dbReference>
<dbReference type="Pfam" id="PF13672">
    <property type="entry name" value="PP2C_2"/>
    <property type="match status" value="1"/>
</dbReference>
<dbReference type="Gene3D" id="3.60.40.10">
    <property type="entry name" value="PPM-type phosphatase domain"/>
    <property type="match status" value="1"/>
</dbReference>
<comment type="catalytic activity">
    <reaction evidence="1">
        <text>O-phospho-L-seryl-[protein] + H2O = L-seryl-[protein] + phosphate</text>
        <dbReference type="Rhea" id="RHEA:20629"/>
        <dbReference type="Rhea" id="RHEA-COMP:9863"/>
        <dbReference type="Rhea" id="RHEA-COMP:11604"/>
        <dbReference type="ChEBI" id="CHEBI:15377"/>
        <dbReference type="ChEBI" id="CHEBI:29999"/>
        <dbReference type="ChEBI" id="CHEBI:43474"/>
        <dbReference type="ChEBI" id="CHEBI:83421"/>
        <dbReference type="EC" id="3.1.3.16"/>
    </reaction>
</comment>
<comment type="cofactor">
    <cofactor evidence="1">
        <name>Mn(2+)</name>
        <dbReference type="ChEBI" id="CHEBI:29035"/>
    </cofactor>
</comment>
<accession>A0A9P8AHR3</accession>
<evidence type="ECO:0000313" key="3">
    <source>
        <dbReference type="EMBL" id="KAG7192419.1"/>
    </source>
</evidence>
<dbReference type="GeneID" id="66115194"/>
<dbReference type="PROSITE" id="PS51746">
    <property type="entry name" value="PPM_2"/>
    <property type="match status" value="1"/>
</dbReference>
<dbReference type="OrthoDB" id="25675at2759"/>
<gene>
    <name evidence="3" type="ORF">KQ657_001820</name>
</gene>
<dbReference type="Proteomes" id="UP000790833">
    <property type="component" value="Unassembled WGS sequence"/>
</dbReference>
<dbReference type="SMART" id="SM00331">
    <property type="entry name" value="PP2C_SIG"/>
    <property type="match status" value="1"/>
</dbReference>
<keyword evidence="1" id="KW-0460">Magnesium</keyword>
<dbReference type="InterPro" id="IPR039123">
    <property type="entry name" value="PPTC7"/>
</dbReference>
<keyword evidence="1" id="KW-0904">Protein phosphatase</keyword>
<keyword evidence="4" id="KW-1185">Reference proteome</keyword>
<feature type="domain" description="PPM-type phosphatase" evidence="2">
    <location>
        <begin position="68"/>
        <end position="334"/>
    </location>
</feature>
<keyword evidence="1" id="KW-0378">Hydrolase</keyword>
<dbReference type="PANTHER" id="PTHR12320:SF1">
    <property type="entry name" value="PROTEIN PHOSPHATASE PTC7 HOMOLOG"/>
    <property type="match status" value="1"/>
</dbReference>
<organism evidence="3 4">
    <name type="scientific">Scheffersomyces spartinae</name>
    <dbReference type="NCBI Taxonomy" id="45513"/>
    <lineage>
        <taxon>Eukaryota</taxon>
        <taxon>Fungi</taxon>
        <taxon>Dikarya</taxon>
        <taxon>Ascomycota</taxon>
        <taxon>Saccharomycotina</taxon>
        <taxon>Pichiomycetes</taxon>
        <taxon>Debaryomycetaceae</taxon>
        <taxon>Scheffersomyces</taxon>
    </lineage>
</organism>
<name>A0A9P8AHR3_9ASCO</name>
<dbReference type="PANTHER" id="PTHR12320">
    <property type="entry name" value="PROTEIN PHOSPHATASE 2C"/>
    <property type="match status" value="1"/>
</dbReference>
<evidence type="ECO:0000259" key="2">
    <source>
        <dbReference type="PROSITE" id="PS51746"/>
    </source>
</evidence>
<comment type="similarity">
    <text evidence="1">Belongs to the PP2C family.</text>
</comment>
<comment type="caution">
    <text evidence="3">The sequence shown here is derived from an EMBL/GenBank/DDBJ whole genome shotgun (WGS) entry which is preliminary data.</text>
</comment>
<evidence type="ECO:0000256" key="1">
    <source>
        <dbReference type="RuleBase" id="RU366020"/>
    </source>
</evidence>
<dbReference type="InterPro" id="IPR036457">
    <property type="entry name" value="PPM-type-like_dom_sf"/>
</dbReference>
<dbReference type="SMART" id="SM00332">
    <property type="entry name" value="PP2Cc"/>
    <property type="match status" value="1"/>
</dbReference>
<dbReference type="SUPFAM" id="SSF81606">
    <property type="entry name" value="PP2C-like"/>
    <property type="match status" value="1"/>
</dbReference>
<comment type="cofactor">
    <cofactor evidence="1">
        <name>Mg(2+)</name>
        <dbReference type="ChEBI" id="CHEBI:18420"/>
    </cofactor>
</comment>
<dbReference type="GO" id="GO:0046872">
    <property type="term" value="F:metal ion binding"/>
    <property type="evidence" value="ECO:0007669"/>
    <property type="project" value="UniProtKB-UniRule"/>
</dbReference>
<proteinExistence type="inferred from homology"/>
<keyword evidence="1" id="KW-0464">Manganese</keyword>
<dbReference type="AlphaFoldDB" id="A0A9P8AHR3"/>
<sequence>MNRSGSDDPPVEVNPYIRYPIITKDQMKTIANDKFKFEYGYASYGHHTSNSDPTIHSLSDLTDPTQLKSLLPQRRPEGSPIDTLSVKAGDDAMLVSPTVLAVADGVSGWELKHENSSSGIWSRSMLETLSRLMTEYKVSHSPHHLHKRDIDQILDDSYLHTSHQMDLQQLGGSSTLILCMLSGIYLQIISIGDSKLYLIRDGDIIKTNDEQMISPLCPQQIGTHTLSHMPSEIAWVDSIELQKDDIIVVCSDGISDNLYPHEILEFVNHNLNSKKNNLKAVARIILSKAKTVGFDDYAYTPYNEKVNNLPNSMRNDTVSAGGKLDDMSVCIAKVIPNGNI</sequence>
<dbReference type="GO" id="GO:0004722">
    <property type="term" value="F:protein serine/threonine phosphatase activity"/>
    <property type="evidence" value="ECO:0007669"/>
    <property type="project" value="UniProtKB-EC"/>
</dbReference>
<dbReference type="RefSeq" id="XP_043047969.1">
    <property type="nucleotide sequence ID" value="XM_043192601.1"/>
</dbReference>
<comment type="catalytic activity">
    <reaction evidence="1">
        <text>O-phospho-L-threonyl-[protein] + H2O = L-threonyl-[protein] + phosphate</text>
        <dbReference type="Rhea" id="RHEA:47004"/>
        <dbReference type="Rhea" id="RHEA-COMP:11060"/>
        <dbReference type="Rhea" id="RHEA-COMP:11605"/>
        <dbReference type="ChEBI" id="CHEBI:15377"/>
        <dbReference type="ChEBI" id="CHEBI:30013"/>
        <dbReference type="ChEBI" id="CHEBI:43474"/>
        <dbReference type="ChEBI" id="CHEBI:61977"/>
        <dbReference type="EC" id="3.1.3.16"/>
    </reaction>
</comment>
<reference evidence="3" key="1">
    <citation type="submission" date="2021-03" db="EMBL/GenBank/DDBJ databases">
        <authorList>
            <person name="Palmer J.M."/>
        </authorList>
    </citation>
    <scope>NUCLEOTIDE SEQUENCE</scope>
    <source>
        <strain evidence="3">ARV_011</strain>
    </source>
</reference>
<keyword evidence="1" id="KW-0479">Metal-binding</keyword>
<dbReference type="EMBL" id="JAHMUF010000018">
    <property type="protein sequence ID" value="KAG7192419.1"/>
    <property type="molecule type" value="Genomic_DNA"/>
</dbReference>
<protein>
    <recommendedName>
        <fullName evidence="1">Protein phosphatase</fullName>
        <ecNumber evidence="1">3.1.3.16</ecNumber>
    </recommendedName>
</protein>